<reference evidence="1 2" key="1">
    <citation type="submission" date="2020-09" db="EMBL/GenBank/DDBJ databases">
        <title>Characterization of Paenibacillus peoriae strain ZF390 with broad-spectrum antimicrobial activity as a potential biocontrol agent.</title>
        <authorList>
            <person name="Li L."/>
            <person name="Zhao Y."/>
            <person name="Li B."/>
            <person name="Xie X."/>
        </authorList>
    </citation>
    <scope>NUCLEOTIDE SEQUENCE [LARGE SCALE GENOMIC DNA]</scope>
    <source>
        <strain evidence="1 2">ZF390</strain>
    </source>
</reference>
<protein>
    <submittedName>
        <fullName evidence="1">DUF2785 domain-containing protein</fullName>
    </submittedName>
</protein>
<dbReference type="EMBL" id="CP061172">
    <property type="protein sequence ID" value="QNR66936.1"/>
    <property type="molecule type" value="Genomic_DNA"/>
</dbReference>
<name>A0A7H0Y778_9BACL</name>
<accession>A0A7H0Y778</accession>
<dbReference type="InterPro" id="IPR021247">
    <property type="entry name" value="DUF2785"/>
</dbReference>
<evidence type="ECO:0000313" key="2">
    <source>
        <dbReference type="Proteomes" id="UP000516384"/>
    </source>
</evidence>
<sequence>MLLNLRRIQQEENELYDKENVWDYALLMIEYIGDPDPELRDDLIYSTLCSWIMEKNLFEEKELLKLLSLVINSDHLFYQLGADGDNSVYTRTFSVLIVAQIICRHRHKPFLDRHEVLHVKDVLIRYLTEEKDLRGFTYDNGWAHGAAHGADALDELVQCEECTDEVYKEALFAIQKVLSNGRYIFQDEEDERLACIVQRIIRANRFASSRVMKWIENLSQCMALPRSRSQFVIRVNVKNFLRSLYFRMRSSADQYSDLLAILHQTENKLNKFV</sequence>
<proteinExistence type="predicted"/>
<evidence type="ECO:0000313" key="1">
    <source>
        <dbReference type="EMBL" id="QNR66936.1"/>
    </source>
</evidence>
<dbReference type="Proteomes" id="UP000516384">
    <property type="component" value="Chromosome"/>
</dbReference>
<dbReference type="AlphaFoldDB" id="A0A7H0Y778"/>
<dbReference type="Pfam" id="PF10978">
    <property type="entry name" value="DUF2785"/>
    <property type="match status" value="1"/>
</dbReference>
<gene>
    <name evidence="1" type="ORF">IAQ67_24660</name>
</gene>
<organism evidence="1 2">
    <name type="scientific">Paenibacillus peoriae</name>
    <dbReference type="NCBI Taxonomy" id="59893"/>
    <lineage>
        <taxon>Bacteria</taxon>
        <taxon>Bacillati</taxon>
        <taxon>Bacillota</taxon>
        <taxon>Bacilli</taxon>
        <taxon>Bacillales</taxon>
        <taxon>Paenibacillaceae</taxon>
        <taxon>Paenibacillus</taxon>
    </lineage>
</organism>